<dbReference type="EMBL" id="JADGJD010000265">
    <property type="protein sequence ID" value="KAJ3052789.1"/>
    <property type="molecule type" value="Genomic_DNA"/>
</dbReference>
<name>A0AAD5SD61_9FUNG</name>
<keyword evidence="2" id="KW-1185">Reference proteome</keyword>
<dbReference type="AlphaFoldDB" id="A0AAD5SD61"/>
<gene>
    <name evidence="1" type="ORF">HK097_005656</name>
</gene>
<evidence type="ECO:0008006" key="3">
    <source>
        <dbReference type="Google" id="ProtNLM"/>
    </source>
</evidence>
<dbReference type="Proteomes" id="UP001212841">
    <property type="component" value="Unassembled WGS sequence"/>
</dbReference>
<sequence>MSLNKRRRTDSFEPITHASPKDYVLNDLDLSLLHTAYTQHTASQNLTVAVADILTEYRRFLVLKIHHNDLDIGLFSPSPFIDKAWQLHVLSTDAYWDMCEKIGMRISYDPLVRWEERQDMMKITRQCYQKLFGEAAREDIWAAWTQSANAVMNVDARVKTERVDGVAEVKVEPSEGESDPMDLIDLTEEEGGDAVPIKEEVVEPVAAIEWEEPNTAIEDPHFQRVQAWLQEQRHPREISNGMAIISGQNLQEGGPSAWRDSAPSALPYPAPPALAHPAHPMPYAPPRPAPAQIKLHITLENLPEKGPIVIDAHKTHLIRQLIELVAKRSKVEHKHLQLAKSNGVTPSFGSTLEAAGIRDGDKLVIRGNKHKKPVPKPASTPSDNRHKFELDKLVRAFQKALSAQRTYMTAIQQQDNRSVRGSLMGKDMEFTSLYNAMRQSDEAMRNYVRTNGLEGKAHVWFPRQFYPPRQSL</sequence>
<protein>
    <recommendedName>
        <fullName evidence="3">Ubiquitin-like domain-containing protein</fullName>
    </recommendedName>
</protein>
<organism evidence="1 2">
    <name type="scientific">Rhizophlyctis rosea</name>
    <dbReference type="NCBI Taxonomy" id="64517"/>
    <lineage>
        <taxon>Eukaryota</taxon>
        <taxon>Fungi</taxon>
        <taxon>Fungi incertae sedis</taxon>
        <taxon>Chytridiomycota</taxon>
        <taxon>Chytridiomycota incertae sedis</taxon>
        <taxon>Chytridiomycetes</taxon>
        <taxon>Rhizophlyctidales</taxon>
        <taxon>Rhizophlyctidaceae</taxon>
        <taxon>Rhizophlyctis</taxon>
    </lineage>
</organism>
<evidence type="ECO:0000313" key="1">
    <source>
        <dbReference type="EMBL" id="KAJ3052789.1"/>
    </source>
</evidence>
<evidence type="ECO:0000313" key="2">
    <source>
        <dbReference type="Proteomes" id="UP001212841"/>
    </source>
</evidence>
<proteinExistence type="predicted"/>
<comment type="caution">
    <text evidence="1">The sequence shown here is derived from an EMBL/GenBank/DDBJ whole genome shotgun (WGS) entry which is preliminary data.</text>
</comment>
<accession>A0AAD5SD61</accession>
<reference evidence="1" key="1">
    <citation type="submission" date="2020-05" db="EMBL/GenBank/DDBJ databases">
        <title>Phylogenomic resolution of chytrid fungi.</title>
        <authorList>
            <person name="Stajich J.E."/>
            <person name="Amses K."/>
            <person name="Simmons R."/>
            <person name="Seto K."/>
            <person name="Myers J."/>
            <person name="Bonds A."/>
            <person name="Quandt C.A."/>
            <person name="Barry K."/>
            <person name="Liu P."/>
            <person name="Grigoriev I."/>
            <person name="Longcore J.E."/>
            <person name="James T.Y."/>
        </authorList>
    </citation>
    <scope>NUCLEOTIDE SEQUENCE</scope>
    <source>
        <strain evidence="1">JEL0318</strain>
    </source>
</reference>